<name>A0ACC2L8S7_PERAE</name>
<evidence type="ECO:0000313" key="1">
    <source>
        <dbReference type="EMBL" id="KAJ8629458.1"/>
    </source>
</evidence>
<protein>
    <submittedName>
        <fullName evidence="1">Uncharacterized protein</fullName>
    </submittedName>
</protein>
<dbReference type="Proteomes" id="UP001234297">
    <property type="component" value="Chromosome 7"/>
</dbReference>
<evidence type="ECO:0000313" key="2">
    <source>
        <dbReference type="Proteomes" id="UP001234297"/>
    </source>
</evidence>
<dbReference type="EMBL" id="CM056815">
    <property type="protein sequence ID" value="KAJ8629458.1"/>
    <property type="molecule type" value="Genomic_DNA"/>
</dbReference>
<organism evidence="1 2">
    <name type="scientific">Persea americana</name>
    <name type="common">Avocado</name>
    <dbReference type="NCBI Taxonomy" id="3435"/>
    <lineage>
        <taxon>Eukaryota</taxon>
        <taxon>Viridiplantae</taxon>
        <taxon>Streptophyta</taxon>
        <taxon>Embryophyta</taxon>
        <taxon>Tracheophyta</taxon>
        <taxon>Spermatophyta</taxon>
        <taxon>Magnoliopsida</taxon>
        <taxon>Magnoliidae</taxon>
        <taxon>Laurales</taxon>
        <taxon>Lauraceae</taxon>
        <taxon>Persea</taxon>
    </lineage>
</organism>
<keyword evidence="2" id="KW-1185">Reference proteome</keyword>
<gene>
    <name evidence="1" type="ORF">MRB53_022781</name>
</gene>
<proteinExistence type="predicted"/>
<accession>A0ACC2L8S7</accession>
<comment type="caution">
    <text evidence="1">The sequence shown here is derived from an EMBL/GenBank/DDBJ whole genome shotgun (WGS) entry which is preliminary data.</text>
</comment>
<sequence>MIGCEVFVQVICEVEYGPSIYEADPTVPVTDIKAAERAKALQKPQSLPLLLNEKKRKDDWIISFNPDTRLRLRLLCADLLRRKRAKASHLSLLLLLPPLLRSSTTPLPRLKSAPSSLPLQLLHRSLDPPHLRSCQMDAEKGPHFDAEDPARTQCERAFLASNHSVPKWTQKTQLSNCATRSGPPRSSHPHLSLMAHGRQGCPSSPMSQPSRRNHSHARHPSQASCCRFPSLPVHVIWYRAVTSAYYRRAVGAMLVYDMTKRPSFDHVARWLEELCGHADKNIVIMLVCNKSDLKTLRAVPMEDAKEFAQRESLFFMETSALEATNGSAREQQAQGG</sequence>
<reference evidence="1 2" key="1">
    <citation type="journal article" date="2022" name="Hortic Res">
        <title>A haplotype resolved chromosomal level avocado genome allows analysis of novel avocado genes.</title>
        <authorList>
            <person name="Nath O."/>
            <person name="Fletcher S.J."/>
            <person name="Hayward A."/>
            <person name="Shaw L.M."/>
            <person name="Masouleh A.K."/>
            <person name="Furtado A."/>
            <person name="Henry R.J."/>
            <person name="Mitter N."/>
        </authorList>
    </citation>
    <scope>NUCLEOTIDE SEQUENCE [LARGE SCALE GENOMIC DNA]</scope>
    <source>
        <strain evidence="2">cv. Hass</strain>
    </source>
</reference>